<dbReference type="Gene3D" id="3.90.70.10">
    <property type="entry name" value="Cysteine proteinases"/>
    <property type="match status" value="1"/>
</dbReference>
<evidence type="ECO:0000256" key="5">
    <source>
        <dbReference type="ARBA" id="ARBA00022840"/>
    </source>
</evidence>
<protein>
    <submittedName>
        <fullName evidence="8">Type I secretion system permease/ATPase</fullName>
    </submittedName>
</protein>
<dbReference type="SUPFAM" id="SSF52540">
    <property type="entry name" value="P-loop containing nucleoside triphosphate hydrolases"/>
    <property type="match status" value="1"/>
</dbReference>
<evidence type="ECO:0000313" key="9">
    <source>
        <dbReference type="Proteomes" id="UP000292347"/>
    </source>
</evidence>
<evidence type="ECO:0000256" key="4">
    <source>
        <dbReference type="ARBA" id="ARBA00022801"/>
    </source>
</evidence>
<dbReference type="Gene3D" id="1.20.1560.10">
    <property type="entry name" value="ABC transporter type 1, transmembrane domain"/>
    <property type="match status" value="1"/>
</dbReference>
<dbReference type="InterPro" id="IPR011527">
    <property type="entry name" value="ABC1_TM_dom"/>
</dbReference>
<dbReference type="EMBL" id="SDPT01000001">
    <property type="protein sequence ID" value="RXZ35568.1"/>
    <property type="molecule type" value="Genomic_DNA"/>
</dbReference>
<dbReference type="PANTHER" id="PTHR43394:SF1">
    <property type="entry name" value="ATP-BINDING CASSETTE SUB-FAMILY B MEMBER 10, MITOCHONDRIAL"/>
    <property type="match status" value="1"/>
</dbReference>
<name>A0A4Q2J173_9SPHN</name>
<dbReference type="GO" id="GO:0005524">
    <property type="term" value="F:ATP binding"/>
    <property type="evidence" value="ECO:0007669"/>
    <property type="project" value="UniProtKB-KW"/>
</dbReference>
<dbReference type="GO" id="GO:0015421">
    <property type="term" value="F:ABC-type oligopeptide transporter activity"/>
    <property type="evidence" value="ECO:0007669"/>
    <property type="project" value="TreeGrafter"/>
</dbReference>
<gene>
    <name evidence="8" type="ORF">EO081_08155</name>
</gene>
<dbReference type="GO" id="GO:0005886">
    <property type="term" value="C:plasma membrane"/>
    <property type="evidence" value="ECO:0007669"/>
    <property type="project" value="UniProtKB-SubCell"/>
</dbReference>
<dbReference type="PANTHER" id="PTHR43394">
    <property type="entry name" value="ATP-DEPENDENT PERMEASE MDL1, MITOCHONDRIAL"/>
    <property type="match status" value="1"/>
</dbReference>
<dbReference type="SMART" id="SM00382">
    <property type="entry name" value="AAA"/>
    <property type="match status" value="1"/>
</dbReference>
<dbReference type="Proteomes" id="UP000292347">
    <property type="component" value="Unassembled WGS sequence"/>
</dbReference>
<dbReference type="InterPro" id="IPR005074">
    <property type="entry name" value="Peptidase_C39"/>
</dbReference>
<dbReference type="InterPro" id="IPR003439">
    <property type="entry name" value="ABC_transporter-like_ATP-bd"/>
</dbReference>
<dbReference type="PROSITE" id="PS50929">
    <property type="entry name" value="ABC_TM1F"/>
    <property type="match status" value="1"/>
</dbReference>
<keyword evidence="3" id="KW-0547">Nucleotide-binding</keyword>
<evidence type="ECO:0000256" key="2">
    <source>
        <dbReference type="ARBA" id="ARBA00022692"/>
    </source>
</evidence>
<comment type="caution">
    <text evidence="8">The sequence shown here is derived from an EMBL/GenBank/DDBJ whole genome shotgun (WGS) entry which is preliminary data.</text>
</comment>
<dbReference type="InterPro" id="IPR017750">
    <property type="entry name" value="ATPase_T1SS"/>
</dbReference>
<dbReference type="InterPro" id="IPR003593">
    <property type="entry name" value="AAA+_ATPase"/>
</dbReference>
<keyword evidence="5" id="KW-0067">ATP-binding</keyword>
<sequence>MKFEPIAGAGAMEEAANDSAAAEMTERWVAALRQVATQFRLPQSMQAARLSAAWDAATEPRDRIANLAGRMGLRVKFDGATALDGELSPWRLPMIVQLRDGQVGVLTGASEGGEASFLMGGPGELPTTVQLAELRQAAEMVVLARPARGMPDARVDAYVEPFEPRWLSKLAFQERRAYVPVLAASLLVHLLGLTGVLFSMQVYDRVVPAESFPTLYVLFAGVLLAIGFDFVLRQLRTGVIDLLGKRADLRISDRVFGHALRVRNRARPVSTGSFTAQLRDLDQVRELMTSSTVAAIADLPFFFLFLVIFWFIGGTLVLVPLVALVLLVIPAVLAQPKLRAYAVEAAREASLRSGMLVEVVQGLEDVKTLQAEERFQQQWNHLNAVTGEAQLRLRGLTARLVSWTQTVQMGVYAAVIFFGAPLVMAGDLTTGALVGASMLGSRMMTPLAQVTQVLSRLQQARTSVGGLNRVMALPVDHPNRESRVHLAHIAGDLAVRDAVFRYGDPQSPAALTVSRLQISAGEKIAILGRNGAGKSTLLQALSGLLEPVSGEVLIDDVALGQVDPADVRRDISLLSQRARLFHGTIRDNLLMGAPHATDEDIRSVLATVGADEFVRRLPRGLEHLIFEGGSGLSGGQVQALLLARLLIRNPSVILLDEPTASMDEATERNFIARFREWSAARTVVIATHRTRALELVDRLIVVEGGRIVADGPRDEVLERLRAPRPPAKVVPVRKDRI</sequence>
<dbReference type="CDD" id="cd18587">
    <property type="entry name" value="ABC_6TM_LapB_like"/>
    <property type="match status" value="1"/>
</dbReference>
<dbReference type="AlphaFoldDB" id="A0A4Q2J173"/>
<proteinExistence type="predicted"/>
<dbReference type="Pfam" id="PF00664">
    <property type="entry name" value="ABC_membrane"/>
    <property type="match status" value="1"/>
</dbReference>
<dbReference type="SUPFAM" id="SSF90123">
    <property type="entry name" value="ABC transporter transmembrane region"/>
    <property type="match status" value="1"/>
</dbReference>
<keyword evidence="9" id="KW-1185">Reference proteome</keyword>
<dbReference type="InterPro" id="IPR036640">
    <property type="entry name" value="ABC1_TM_sf"/>
</dbReference>
<keyword evidence="7" id="KW-0472">Membrane</keyword>
<dbReference type="OrthoDB" id="9787557at2"/>
<evidence type="ECO:0000256" key="3">
    <source>
        <dbReference type="ARBA" id="ARBA00022741"/>
    </source>
</evidence>
<dbReference type="InterPro" id="IPR027417">
    <property type="entry name" value="P-loop_NTPase"/>
</dbReference>
<dbReference type="GO" id="GO:0016887">
    <property type="term" value="F:ATP hydrolysis activity"/>
    <property type="evidence" value="ECO:0007669"/>
    <property type="project" value="InterPro"/>
</dbReference>
<reference evidence="8 9" key="1">
    <citation type="submission" date="2019-01" db="EMBL/GenBank/DDBJ databases">
        <title>Sphingomonas mucosissima sp. nov. and Sphingomonas desiccabilis sp. nov., from biological soil crusts in the Colorado Plateau, USA.</title>
        <authorList>
            <person name="Zhu D."/>
        </authorList>
    </citation>
    <scope>NUCLEOTIDE SEQUENCE [LARGE SCALE GENOMIC DNA]</scope>
    <source>
        <strain evidence="8 9">CP1D</strain>
    </source>
</reference>
<dbReference type="RefSeq" id="WP_129341336.1">
    <property type="nucleotide sequence ID" value="NZ_JACIDD010000006.1"/>
</dbReference>
<dbReference type="InterPro" id="IPR039421">
    <property type="entry name" value="Type_1_exporter"/>
</dbReference>
<dbReference type="PROSITE" id="PS50893">
    <property type="entry name" value="ABC_TRANSPORTER_2"/>
    <property type="match status" value="1"/>
</dbReference>
<evidence type="ECO:0000256" key="7">
    <source>
        <dbReference type="ARBA" id="ARBA00023136"/>
    </source>
</evidence>
<dbReference type="NCBIfam" id="TIGR03375">
    <property type="entry name" value="type_I_sec_LssB"/>
    <property type="match status" value="1"/>
</dbReference>
<accession>A0A4Q2J173</accession>
<evidence type="ECO:0000256" key="6">
    <source>
        <dbReference type="ARBA" id="ARBA00022989"/>
    </source>
</evidence>
<dbReference type="GO" id="GO:0006508">
    <property type="term" value="P:proteolysis"/>
    <property type="evidence" value="ECO:0007669"/>
    <property type="project" value="InterPro"/>
</dbReference>
<organism evidence="8 9">
    <name type="scientific">Sphingomonas desiccabilis</name>
    <dbReference type="NCBI Taxonomy" id="429134"/>
    <lineage>
        <taxon>Bacteria</taxon>
        <taxon>Pseudomonadati</taxon>
        <taxon>Pseudomonadota</taxon>
        <taxon>Alphaproteobacteria</taxon>
        <taxon>Sphingomonadales</taxon>
        <taxon>Sphingomonadaceae</taxon>
        <taxon>Sphingomonas</taxon>
    </lineage>
</organism>
<dbReference type="Gene3D" id="3.40.50.300">
    <property type="entry name" value="P-loop containing nucleotide triphosphate hydrolases"/>
    <property type="match status" value="1"/>
</dbReference>
<keyword evidence="6" id="KW-1133">Transmembrane helix</keyword>
<dbReference type="GO" id="GO:0008233">
    <property type="term" value="F:peptidase activity"/>
    <property type="evidence" value="ECO:0007669"/>
    <property type="project" value="InterPro"/>
</dbReference>
<dbReference type="Pfam" id="PF00005">
    <property type="entry name" value="ABC_tran"/>
    <property type="match status" value="1"/>
</dbReference>
<dbReference type="PROSITE" id="PS50990">
    <property type="entry name" value="PEPTIDASE_C39"/>
    <property type="match status" value="1"/>
</dbReference>
<evidence type="ECO:0000313" key="8">
    <source>
        <dbReference type="EMBL" id="RXZ35568.1"/>
    </source>
</evidence>
<keyword evidence="4" id="KW-0378">Hydrolase</keyword>
<keyword evidence="2" id="KW-0812">Transmembrane</keyword>
<evidence type="ECO:0000256" key="1">
    <source>
        <dbReference type="ARBA" id="ARBA00004651"/>
    </source>
</evidence>
<comment type="subcellular location">
    <subcellularLocation>
        <location evidence="1">Cell membrane</location>
        <topology evidence="1">Multi-pass membrane protein</topology>
    </subcellularLocation>
</comment>